<dbReference type="EMBL" id="RHFK02000003">
    <property type="protein sequence ID" value="TWW78515.1"/>
    <property type="molecule type" value="Genomic_DNA"/>
</dbReference>
<evidence type="ECO:0000256" key="7">
    <source>
        <dbReference type="SAM" id="MobiDB-lite"/>
    </source>
</evidence>
<keyword evidence="5" id="KW-0221">Differentiation</keyword>
<keyword evidence="6" id="KW-0744">Spermatogenesis</keyword>
<dbReference type="AlphaFoldDB" id="A0A5C6PGP3"/>
<dbReference type="GO" id="GO:0030154">
    <property type="term" value="P:cell differentiation"/>
    <property type="evidence" value="ECO:0007669"/>
    <property type="project" value="UniProtKB-KW"/>
</dbReference>
<dbReference type="Proteomes" id="UP000324091">
    <property type="component" value="Chromosome 11"/>
</dbReference>
<dbReference type="Pfam" id="PF06910">
    <property type="entry name" value="MEA1"/>
    <property type="match status" value="1"/>
</dbReference>
<evidence type="ECO:0000256" key="6">
    <source>
        <dbReference type="ARBA" id="ARBA00022871"/>
    </source>
</evidence>
<protein>
    <recommendedName>
        <fullName evidence="2">Male-enhanced antigen 1</fullName>
    </recommendedName>
</protein>
<keyword evidence="4" id="KW-0597">Phosphoprotein</keyword>
<organism evidence="8 9">
    <name type="scientific">Takifugu flavidus</name>
    <name type="common">sansaifugu</name>
    <dbReference type="NCBI Taxonomy" id="433684"/>
    <lineage>
        <taxon>Eukaryota</taxon>
        <taxon>Metazoa</taxon>
        <taxon>Chordata</taxon>
        <taxon>Craniata</taxon>
        <taxon>Vertebrata</taxon>
        <taxon>Euteleostomi</taxon>
        <taxon>Actinopterygii</taxon>
        <taxon>Neopterygii</taxon>
        <taxon>Teleostei</taxon>
        <taxon>Neoteleostei</taxon>
        <taxon>Acanthomorphata</taxon>
        <taxon>Eupercaria</taxon>
        <taxon>Tetraodontiformes</taxon>
        <taxon>Tetradontoidea</taxon>
        <taxon>Tetraodontidae</taxon>
        <taxon>Takifugu</taxon>
    </lineage>
</organism>
<evidence type="ECO:0000256" key="2">
    <source>
        <dbReference type="ARBA" id="ARBA00022245"/>
    </source>
</evidence>
<comment type="function">
    <text evidence="1">May play an important role in spermatogenesis and/or testis development.</text>
</comment>
<feature type="compositionally biased region" description="Acidic residues" evidence="7">
    <location>
        <begin position="51"/>
        <end position="71"/>
    </location>
</feature>
<name>A0A5C6PGP3_9TELE</name>
<feature type="region of interest" description="Disordered" evidence="7">
    <location>
        <begin position="113"/>
        <end position="141"/>
    </location>
</feature>
<evidence type="ECO:0000256" key="3">
    <source>
        <dbReference type="ARBA" id="ARBA00022473"/>
    </source>
</evidence>
<keyword evidence="3" id="KW-0217">Developmental protein</keyword>
<evidence type="ECO:0000256" key="1">
    <source>
        <dbReference type="ARBA" id="ARBA00002540"/>
    </source>
</evidence>
<evidence type="ECO:0000313" key="8">
    <source>
        <dbReference type="EMBL" id="TWW78515.1"/>
    </source>
</evidence>
<feature type="region of interest" description="Disordered" evidence="7">
    <location>
        <begin position="24"/>
        <end position="99"/>
    </location>
</feature>
<proteinExistence type="predicted"/>
<reference evidence="8 9" key="1">
    <citation type="submission" date="2019-04" db="EMBL/GenBank/DDBJ databases">
        <title>Chromosome genome assembly for Takifugu flavidus.</title>
        <authorList>
            <person name="Xiao S."/>
        </authorList>
    </citation>
    <scope>NUCLEOTIDE SEQUENCE [LARGE SCALE GENOMIC DNA]</scope>
    <source>
        <strain evidence="8">HTHZ2018</strain>
        <tissue evidence="8">Muscle</tissue>
    </source>
</reference>
<dbReference type="GO" id="GO:0007283">
    <property type="term" value="P:spermatogenesis"/>
    <property type="evidence" value="ECO:0007669"/>
    <property type="project" value="UniProtKB-KW"/>
</dbReference>
<evidence type="ECO:0000313" key="9">
    <source>
        <dbReference type="Proteomes" id="UP000324091"/>
    </source>
</evidence>
<gene>
    <name evidence="8" type="ORF">D4764_11G0006360</name>
</gene>
<dbReference type="InterPro" id="IPR009685">
    <property type="entry name" value="MEA1"/>
</dbReference>
<accession>A0A5C6PGP3</accession>
<evidence type="ECO:0000256" key="4">
    <source>
        <dbReference type="ARBA" id="ARBA00022553"/>
    </source>
</evidence>
<keyword evidence="9" id="KW-1185">Reference proteome</keyword>
<sequence length="212" mass="23395">MSMVAVMTTANIAEWMEVMGPERVMQNSEGDLGEEERPADGAQLPVWNGGEEGEEGIDMELDGEEEEEGEEQSGGYYYQPLNQEPGEDGDDRGELQDVQSRIQRQCDLQVMGLHLPEAPPPDSDEEEEDAEVAAAQRSRASIPMDADHVELVKRTMAAVALPSLSVPSWAKEISDDQWEDVVQKALQSRQSAAALQLIRRNNITGPGHQQDH</sequence>
<feature type="compositionally biased region" description="Acidic residues" evidence="7">
    <location>
        <begin position="122"/>
        <end position="131"/>
    </location>
</feature>
<comment type="caution">
    <text evidence="8">The sequence shown here is derived from an EMBL/GenBank/DDBJ whole genome shotgun (WGS) entry which is preliminary data.</text>
</comment>
<dbReference type="PANTHER" id="PTHR17005">
    <property type="entry name" value="MALE-ENHANCED ANTIGEN-1"/>
    <property type="match status" value="1"/>
</dbReference>
<evidence type="ECO:0000256" key="5">
    <source>
        <dbReference type="ARBA" id="ARBA00022782"/>
    </source>
</evidence>